<organism evidence="1 2">
    <name type="scientific">Clostridium aminobutyricum</name>
    <dbReference type="NCBI Taxonomy" id="33953"/>
    <lineage>
        <taxon>Bacteria</taxon>
        <taxon>Bacillati</taxon>
        <taxon>Bacillota</taxon>
        <taxon>Clostridia</taxon>
        <taxon>Eubacteriales</taxon>
        <taxon>Clostridiaceae</taxon>
        <taxon>Clostridium</taxon>
    </lineage>
</organism>
<comment type="caution">
    <text evidence="1">The sequence shown here is derived from an EMBL/GenBank/DDBJ whole genome shotgun (WGS) entry which is preliminary data.</text>
</comment>
<dbReference type="EMBL" id="JAFJZZ010000001">
    <property type="protein sequence ID" value="MBN7771942.1"/>
    <property type="molecule type" value="Genomic_DNA"/>
</dbReference>
<dbReference type="InterPro" id="IPR024747">
    <property type="entry name" value="Pyridox_Oxase-rel"/>
</dbReference>
<name>A0A939IGH8_CLOAM</name>
<dbReference type="Gene3D" id="2.30.110.10">
    <property type="entry name" value="Electron Transport, Fmn-binding Protein, Chain A"/>
    <property type="match status" value="1"/>
</dbReference>
<reference evidence="1" key="1">
    <citation type="submission" date="2021-02" db="EMBL/GenBank/DDBJ databases">
        <title>Abyssanaerobacter marinus gen.nov., sp., nov, anaerobic bacterium isolated from the Onnuri vent field of Indian Ocean and suggestion of Mogibacteriaceae fam. nov., and proposal of reclassification of ambiguous this family's genus member.</title>
        <authorList>
            <person name="Kim Y.J."/>
            <person name="Yang J.-A."/>
        </authorList>
    </citation>
    <scope>NUCLEOTIDE SEQUENCE</scope>
    <source>
        <strain evidence="1">DSM 2634</strain>
    </source>
</reference>
<keyword evidence="2" id="KW-1185">Reference proteome</keyword>
<dbReference type="PANTHER" id="PTHR34071">
    <property type="entry name" value="5-NITROIMIDAZOLE ANTIBIOTICS RESISTANCE PROTEIN, NIMA-FAMILY-RELATED PROTEIN-RELATED"/>
    <property type="match status" value="1"/>
</dbReference>
<gene>
    <name evidence="1" type="ORF">JYB65_01015</name>
</gene>
<evidence type="ECO:0000313" key="2">
    <source>
        <dbReference type="Proteomes" id="UP000664545"/>
    </source>
</evidence>
<sequence length="154" mass="17519">MFREMRRSDKMLTNEEMTDIMNTAEYGILSTVGEDGVPYGVPVNFIFDGGNIYFHSALTGHKLDNIQSNNKVSFCVVKDVELIPDDFNTKFKSVIAFGDIKEVAAERKQEIYVLILKKFSNDYMEAGMEYIKKAGEQAKVYEIEVKHITAKGKK</sequence>
<dbReference type="InterPro" id="IPR012349">
    <property type="entry name" value="Split_barrel_FMN-bd"/>
</dbReference>
<dbReference type="SUPFAM" id="SSF50475">
    <property type="entry name" value="FMN-binding split barrel"/>
    <property type="match status" value="1"/>
</dbReference>
<accession>A0A939IGH8</accession>
<dbReference type="PANTHER" id="PTHR34071:SF2">
    <property type="entry name" value="FLAVIN-NUCLEOTIDE-BINDING PROTEIN"/>
    <property type="match status" value="1"/>
</dbReference>
<dbReference type="Pfam" id="PF12900">
    <property type="entry name" value="Pyridox_ox_2"/>
    <property type="match status" value="1"/>
</dbReference>
<proteinExistence type="predicted"/>
<protein>
    <submittedName>
        <fullName evidence="1">Pyridoxamine 5'-phosphate oxidase family protein</fullName>
    </submittedName>
</protein>
<dbReference type="RefSeq" id="WP_206580722.1">
    <property type="nucleotide sequence ID" value="NZ_JAFJZZ010000001.1"/>
</dbReference>
<dbReference type="Proteomes" id="UP000664545">
    <property type="component" value="Unassembled WGS sequence"/>
</dbReference>
<evidence type="ECO:0000313" key="1">
    <source>
        <dbReference type="EMBL" id="MBN7771942.1"/>
    </source>
</evidence>
<dbReference type="AlphaFoldDB" id="A0A939IGH8"/>